<dbReference type="Pfam" id="PF01381">
    <property type="entry name" value="HTH_3"/>
    <property type="match status" value="1"/>
</dbReference>
<name>A0ABW2WNE6_9ACTN</name>
<dbReference type="Proteomes" id="UP001596915">
    <property type="component" value="Unassembled WGS sequence"/>
</dbReference>
<accession>A0ABW2WNE6</accession>
<dbReference type="EMBL" id="JBHTGL010000005">
    <property type="protein sequence ID" value="MFD0622116.1"/>
    <property type="molecule type" value="Genomic_DNA"/>
</dbReference>
<dbReference type="InterPro" id="IPR010982">
    <property type="entry name" value="Lambda_DNA-bd_dom_sf"/>
</dbReference>
<organism evidence="2 3">
    <name type="scientific">Streptomyces sanglieri</name>
    <dbReference type="NCBI Taxonomy" id="193460"/>
    <lineage>
        <taxon>Bacteria</taxon>
        <taxon>Bacillati</taxon>
        <taxon>Actinomycetota</taxon>
        <taxon>Actinomycetes</taxon>
        <taxon>Kitasatosporales</taxon>
        <taxon>Streptomycetaceae</taxon>
        <taxon>Streptomyces</taxon>
    </lineage>
</organism>
<dbReference type="InterPro" id="IPR001387">
    <property type="entry name" value="Cro/C1-type_HTH"/>
</dbReference>
<dbReference type="PROSITE" id="PS50943">
    <property type="entry name" value="HTH_CROC1"/>
    <property type="match status" value="1"/>
</dbReference>
<evidence type="ECO:0000259" key="1">
    <source>
        <dbReference type="PROSITE" id="PS50943"/>
    </source>
</evidence>
<evidence type="ECO:0000313" key="2">
    <source>
        <dbReference type="EMBL" id="MFD0622116.1"/>
    </source>
</evidence>
<protein>
    <submittedName>
        <fullName evidence="2">Helix-turn-helix domain-containing protein</fullName>
    </submittedName>
</protein>
<feature type="domain" description="HTH cro/C1-type" evidence="1">
    <location>
        <begin position="13"/>
        <end position="67"/>
    </location>
</feature>
<evidence type="ECO:0000313" key="3">
    <source>
        <dbReference type="Proteomes" id="UP001596915"/>
    </source>
</evidence>
<keyword evidence="3" id="KW-1185">Reference proteome</keyword>
<dbReference type="CDD" id="cd00093">
    <property type="entry name" value="HTH_XRE"/>
    <property type="match status" value="1"/>
</dbReference>
<dbReference type="InterPro" id="IPR011990">
    <property type="entry name" value="TPR-like_helical_dom_sf"/>
</dbReference>
<dbReference type="Gene3D" id="1.10.260.40">
    <property type="entry name" value="lambda repressor-like DNA-binding domains"/>
    <property type="match status" value="1"/>
</dbReference>
<dbReference type="SMART" id="SM00530">
    <property type="entry name" value="HTH_XRE"/>
    <property type="match status" value="1"/>
</dbReference>
<dbReference type="SUPFAM" id="SSF47413">
    <property type="entry name" value="lambda repressor-like DNA-binding domains"/>
    <property type="match status" value="1"/>
</dbReference>
<proteinExistence type="predicted"/>
<dbReference type="Gene3D" id="1.25.40.10">
    <property type="entry name" value="Tetratricopeptide repeat domain"/>
    <property type="match status" value="1"/>
</dbReference>
<reference evidence="3" key="1">
    <citation type="journal article" date="2019" name="Int. J. Syst. Evol. Microbiol.">
        <title>The Global Catalogue of Microorganisms (GCM) 10K type strain sequencing project: providing services to taxonomists for standard genome sequencing and annotation.</title>
        <authorList>
            <consortium name="The Broad Institute Genomics Platform"/>
            <consortium name="The Broad Institute Genome Sequencing Center for Infectious Disease"/>
            <person name="Wu L."/>
            <person name="Ma J."/>
        </authorList>
    </citation>
    <scope>NUCLEOTIDE SEQUENCE [LARGE SCALE GENOMIC DNA]</scope>
    <source>
        <strain evidence="3">JCM 12607</strain>
    </source>
</reference>
<gene>
    <name evidence="2" type="ORF">ACFQ2K_04130</name>
</gene>
<comment type="caution">
    <text evidence="2">The sequence shown here is derived from an EMBL/GenBank/DDBJ whole genome shotgun (WGS) entry which is preliminary data.</text>
</comment>
<sequence length="396" mass="43056">MGTIIDPALGEHVAMLRKARGWTQTQLSDRANVSTSLLSKVEVGDRALTPEVAAALGRAFGLSMAEVLGRASVAADDEQLLAKLRSAMRDYDMPDASAVPGEQVTAGLVTADRYRDDVDVAALITLLPGLLRGATTYAHTANSPTAWSALADVYSTVYWLAARHRWMDMAELAVTRQRWAVEQQPNPVAEAFSSRDRAGTYLNFGDVERGLVVVDRAIVAVQSAPLSTADRDLAVGILNLRGMTLAGRLRDKTEGKREARRHIESAWRAAGSFPTRDVDAHGLTFGPQNTFTHVLATQVDLGRPQDALALTDDLDEALEGLPPTRVAPTRINAARAQLDLGDRNGALENLSRAFDVAPQMARIHPMGREVPRVLVSLHRRTKPELKRLSRLSGIRL</sequence>